<dbReference type="InterPro" id="IPR051156">
    <property type="entry name" value="Mito/Outer_Membr_Metalloprot"/>
</dbReference>
<dbReference type="STRING" id="946333.A4W93_02270"/>
<evidence type="ECO:0000256" key="3">
    <source>
        <dbReference type="ARBA" id="ARBA00022801"/>
    </source>
</evidence>
<dbReference type="OrthoDB" id="9810445at2"/>
<feature type="domain" description="DUF7092" evidence="8">
    <location>
        <begin position="6"/>
        <end position="80"/>
    </location>
</feature>
<protein>
    <submittedName>
        <fullName evidence="9">Uncharacterized protein</fullName>
    </submittedName>
</protein>
<dbReference type="EMBL" id="CP015118">
    <property type="protein sequence ID" value="ARN18842.1"/>
    <property type="molecule type" value="Genomic_DNA"/>
</dbReference>
<keyword evidence="10" id="KW-1185">Reference proteome</keyword>
<dbReference type="PANTHER" id="PTHR22726:SF1">
    <property type="entry name" value="METALLOENDOPEPTIDASE OMA1, MITOCHONDRIAL"/>
    <property type="match status" value="1"/>
</dbReference>
<keyword evidence="4 6" id="KW-0862">Zinc</keyword>
<keyword evidence="5 6" id="KW-0482">Metalloprotease</keyword>
<evidence type="ECO:0000256" key="2">
    <source>
        <dbReference type="ARBA" id="ARBA00022723"/>
    </source>
</evidence>
<evidence type="ECO:0000256" key="6">
    <source>
        <dbReference type="RuleBase" id="RU003983"/>
    </source>
</evidence>
<dbReference type="GO" id="GO:0016020">
    <property type="term" value="C:membrane"/>
    <property type="evidence" value="ECO:0007669"/>
    <property type="project" value="TreeGrafter"/>
</dbReference>
<evidence type="ECO:0000259" key="8">
    <source>
        <dbReference type="Pfam" id="PF23368"/>
    </source>
</evidence>
<comment type="similarity">
    <text evidence="6">Belongs to the peptidase M48 family.</text>
</comment>
<dbReference type="GO" id="GO:0004222">
    <property type="term" value="F:metalloendopeptidase activity"/>
    <property type="evidence" value="ECO:0007669"/>
    <property type="project" value="InterPro"/>
</dbReference>
<keyword evidence="1 6" id="KW-0645">Protease</keyword>
<dbReference type="RefSeq" id="WP_085749085.1">
    <property type="nucleotide sequence ID" value="NZ_BSPR01000012.1"/>
</dbReference>
<keyword evidence="2" id="KW-0479">Metal-binding</keyword>
<dbReference type="InterPro" id="IPR001915">
    <property type="entry name" value="Peptidase_M48"/>
</dbReference>
<feature type="domain" description="Peptidase M48" evidence="7">
    <location>
        <begin position="195"/>
        <end position="347"/>
    </location>
</feature>
<dbReference type="KEGG" id="rgu:A4W93_02270"/>
<evidence type="ECO:0000313" key="9">
    <source>
        <dbReference type="EMBL" id="ARN18842.1"/>
    </source>
</evidence>
<name>A0A1W6L3M5_9BURK</name>
<dbReference type="Pfam" id="PF01435">
    <property type="entry name" value="Peptidase_M48"/>
    <property type="match status" value="1"/>
</dbReference>
<dbReference type="Pfam" id="PF23368">
    <property type="entry name" value="DUF7092"/>
    <property type="match status" value="1"/>
</dbReference>
<evidence type="ECO:0000313" key="10">
    <source>
        <dbReference type="Proteomes" id="UP000193427"/>
    </source>
</evidence>
<reference evidence="9 10" key="1">
    <citation type="submission" date="2016-04" db="EMBL/GenBank/DDBJ databases">
        <title>Complete genome sequence of natural rubber-degrading, novel Gram-negative bacterium, Rhizobacter gummiphilus strain NS21.</title>
        <authorList>
            <person name="Tabata M."/>
            <person name="Kasai D."/>
            <person name="Fukuda M."/>
        </authorList>
    </citation>
    <scope>NUCLEOTIDE SEQUENCE [LARGE SCALE GENOMIC DNA]</scope>
    <source>
        <strain evidence="9 10">NS21</strain>
    </source>
</reference>
<accession>A0A1W6L3M5</accession>
<dbReference type="Gene3D" id="3.30.2010.10">
    <property type="entry name" value="Metalloproteases ('zincins'), catalytic domain"/>
    <property type="match status" value="1"/>
</dbReference>
<evidence type="ECO:0000259" key="7">
    <source>
        <dbReference type="Pfam" id="PF01435"/>
    </source>
</evidence>
<dbReference type="InterPro" id="IPR055518">
    <property type="entry name" value="DUF7092"/>
</dbReference>
<comment type="cofactor">
    <cofactor evidence="6">
        <name>Zn(2+)</name>
        <dbReference type="ChEBI" id="CHEBI:29105"/>
    </cofactor>
    <text evidence="6">Binds 1 zinc ion per subunit.</text>
</comment>
<dbReference type="GO" id="GO:0046872">
    <property type="term" value="F:metal ion binding"/>
    <property type="evidence" value="ECO:0007669"/>
    <property type="project" value="UniProtKB-KW"/>
</dbReference>
<evidence type="ECO:0000256" key="5">
    <source>
        <dbReference type="ARBA" id="ARBA00023049"/>
    </source>
</evidence>
<dbReference type="CDD" id="cd07332">
    <property type="entry name" value="M48C_Oma1_like"/>
    <property type="match status" value="1"/>
</dbReference>
<dbReference type="GO" id="GO:0051603">
    <property type="term" value="P:proteolysis involved in protein catabolic process"/>
    <property type="evidence" value="ECO:0007669"/>
    <property type="project" value="TreeGrafter"/>
</dbReference>
<dbReference type="PANTHER" id="PTHR22726">
    <property type="entry name" value="METALLOENDOPEPTIDASE OMA1"/>
    <property type="match status" value="1"/>
</dbReference>
<evidence type="ECO:0000256" key="4">
    <source>
        <dbReference type="ARBA" id="ARBA00022833"/>
    </source>
</evidence>
<organism evidence="9 10">
    <name type="scientific">Piscinibacter gummiphilus</name>
    <dbReference type="NCBI Taxonomy" id="946333"/>
    <lineage>
        <taxon>Bacteria</taxon>
        <taxon>Pseudomonadati</taxon>
        <taxon>Pseudomonadota</taxon>
        <taxon>Betaproteobacteria</taxon>
        <taxon>Burkholderiales</taxon>
        <taxon>Sphaerotilaceae</taxon>
        <taxon>Piscinibacter</taxon>
    </lineage>
</organism>
<gene>
    <name evidence="9" type="ORF">A4W93_02270</name>
</gene>
<keyword evidence="3 6" id="KW-0378">Hydrolase</keyword>
<proteinExistence type="inferred from homology"/>
<sequence length="354" mass="38056">MNLDLPIDFREGKGARPLPATLRMGQERLLVAGKGLARSLALDDLLAPERTTDGGRSLPLRDGGVLYCPDGAAWDRWATAAGLRRRLVPRANPVWAWTALFIATLACTVALGTSLYVWALPWAARTLVAMVPAEVDRALGDAALKSVEADDLAPSELAEARQARLRLAFAGVVRQAWGDLPPPRHELLFRKSRDPAMGPNAFALPGGTIVVTDELVELLDGHEDAVLGVMAHELGHVEARHGMRLFVQTSVLGVLAGWVLGDFSGVVAAAPVMLGQAAYSRDAEREADATSVRVLKASNISPLVMVTFFEKLAARVSAEPATEATPRWMGLAIASHPDDAERIQFFRDAAQSRL</sequence>
<dbReference type="Proteomes" id="UP000193427">
    <property type="component" value="Chromosome"/>
</dbReference>
<dbReference type="AlphaFoldDB" id="A0A1W6L3M5"/>
<evidence type="ECO:0000256" key="1">
    <source>
        <dbReference type="ARBA" id="ARBA00022670"/>
    </source>
</evidence>